<gene>
    <name evidence="5" type="ORF">H8710_04380</name>
</gene>
<evidence type="ECO:0000259" key="4">
    <source>
        <dbReference type="Pfam" id="PF02894"/>
    </source>
</evidence>
<evidence type="ECO:0000256" key="2">
    <source>
        <dbReference type="ARBA" id="ARBA00023002"/>
    </source>
</evidence>
<evidence type="ECO:0000256" key="1">
    <source>
        <dbReference type="ARBA" id="ARBA00010928"/>
    </source>
</evidence>
<proteinExistence type="inferred from homology"/>
<comment type="caution">
    <text evidence="5">The sequence shown here is derived from an EMBL/GenBank/DDBJ whole genome shotgun (WGS) entry which is preliminary data.</text>
</comment>
<dbReference type="InterPro" id="IPR004104">
    <property type="entry name" value="Gfo/Idh/MocA-like_OxRdtase_C"/>
</dbReference>
<reference evidence="5" key="1">
    <citation type="submission" date="2020-08" db="EMBL/GenBank/DDBJ databases">
        <title>Genome public.</title>
        <authorList>
            <person name="Liu C."/>
            <person name="Sun Q."/>
        </authorList>
    </citation>
    <scope>NUCLEOTIDE SEQUENCE</scope>
    <source>
        <strain evidence="5">NSJ-33</strain>
    </source>
</reference>
<evidence type="ECO:0000259" key="3">
    <source>
        <dbReference type="Pfam" id="PF01408"/>
    </source>
</evidence>
<organism evidence="5 6">
    <name type="scientific">Fumia xinanensis</name>
    <dbReference type="NCBI Taxonomy" id="2763659"/>
    <lineage>
        <taxon>Bacteria</taxon>
        <taxon>Bacillati</taxon>
        <taxon>Bacillota</taxon>
        <taxon>Clostridia</taxon>
        <taxon>Eubacteriales</taxon>
        <taxon>Oscillospiraceae</taxon>
        <taxon>Fumia</taxon>
    </lineage>
</organism>
<dbReference type="InterPro" id="IPR036291">
    <property type="entry name" value="NAD(P)-bd_dom_sf"/>
</dbReference>
<dbReference type="GO" id="GO:0016491">
    <property type="term" value="F:oxidoreductase activity"/>
    <property type="evidence" value="ECO:0007669"/>
    <property type="project" value="UniProtKB-KW"/>
</dbReference>
<dbReference type="Gene3D" id="3.40.50.720">
    <property type="entry name" value="NAD(P)-binding Rossmann-like Domain"/>
    <property type="match status" value="1"/>
</dbReference>
<dbReference type="InterPro" id="IPR050463">
    <property type="entry name" value="Gfo/Idh/MocA_oxidrdct_glycsds"/>
</dbReference>
<dbReference type="Gene3D" id="3.30.360.10">
    <property type="entry name" value="Dihydrodipicolinate Reductase, domain 2"/>
    <property type="match status" value="1"/>
</dbReference>
<dbReference type="AlphaFoldDB" id="A0A926I6S9"/>
<comment type="similarity">
    <text evidence="1">Belongs to the Gfo/Idh/MocA family.</text>
</comment>
<evidence type="ECO:0000313" key="6">
    <source>
        <dbReference type="Proteomes" id="UP000610760"/>
    </source>
</evidence>
<dbReference type="Proteomes" id="UP000610760">
    <property type="component" value="Unassembled WGS sequence"/>
</dbReference>
<keyword evidence="2" id="KW-0560">Oxidoreductase</keyword>
<name>A0A926I6S9_9FIRM</name>
<accession>A0A926I6S9</accession>
<protein>
    <submittedName>
        <fullName evidence="5">Gfo/Idh/MocA family oxidoreductase</fullName>
    </submittedName>
</protein>
<feature type="domain" description="Gfo/Idh/MocA-like oxidoreductase N-terminal" evidence="3">
    <location>
        <begin position="4"/>
        <end position="117"/>
    </location>
</feature>
<dbReference type="PANTHER" id="PTHR43818">
    <property type="entry name" value="BCDNA.GH03377"/>
    <property type="match status" value="1"/>
</dbReference>
<dbReference type="RefSeq" id="WP_249294204.1">
    <property type="nucleotide sequence ID" value="NZ_JACRSV010000001.1"/>
</dbReference>
<dbReference type="EMBL" id="JACRSV010000001">
    <property type="protein sequence ID" value="MBC8559304.1"/>
    <property type="molecule type" value="Genomic_DNA"/>
</dbReference>
<sequence length="387" mass="43254">MKKLRVGIIGAGFIGRQHIEAVGRIPGAEIVAAADQNLEMVRSLSEDSFIPHCTSDYHEILDNQDIDVVHICTPSNTHFEMSKEALLKGKHVYCEKPLCLDTRETAELCRIAKESGLAHGIDLNYRFNAAVQEMHYRVKSGDIGRVLTVHGEYLQDWMLFESDYDWRVDPKIGGASRAVADIGSHFFDTMQFILGTKVKRIYSKFIKAYDTRTHSLNDNATTYAKVLGTVVEEVEVSTEDAAFIIAEMEDGVPTFINISQICAGHKNGLGINVSGTKMGLEWEQQNPDKLIIGHRNSPNEYILLGAQNISPAVSRFLPLPAGHPCGWVDALKNAINEFYIYIRTGKYQNKKVNYPTFEDGHQIMQLIEACIQSDETGSWVELPGSME</sequence>
<dbReference type="Pfam" id="PF02894">
    <property type="entry name" value="GFO_IDH_MocA_C"/>
    <property type="match status" value="1"/>
</dbReference>
<dbReference type="InterPro" id="IPR000683">
    <property type="entry name" value="Gfo/Idh/MocA-like_OxRdtase_N"/>
</dbReference>
<evidence type="ECO:0000313" key="5">
    <source>
        <dbReference type="EMBL" id="MBC8559304.1"/>
    </source>
</evidence>
<dbReference type="GO" id="GO:0000166">
    <property type="term" value="F:nucleotide binding"/>
    <property type="evidence" value="ECO:0007669"/>
    <property type="project" value="InterPro"/>
</dbReference>
<dbReference type="SUPFAM" id="SSF55347">
    <property type="entry name" value="Glyceraldehyde-3-phosphate dehydrogenase-like, C-terminal domain"/>
    <property type="match status" value="1"/>
</dbReference>
<dbReference type="SUPFAM" id="SSF51735">
    <property type="entry name" value="NAD(P)-binding Rossmann-fold domains"/>
    <property type="match status" value="1"/>
</dbReference>
<feature type="domain" description="Gfo/Idh/MocA-like oxidoreductase C-terminal" evidence="4">
    <location>
        <begin position="138"/>
        <end position="382"/>
    </location>
</feature>
<dbReference type="PANTHER" id="PTHR43818:SF11">
    <property type="entry name" value="BCDNA.GH03377"/>
    <property type="match status" value="1"/>
</dbReference>
<keyword evidence="6" id="KW-1185">Reference proteome</keyword>
<dbReference type="Pfam" id="PF01408">
    <property type="entry name" value="GFO_IDH_MocA"/>
    <property type="match status" value="1"/>
</dbReference>